<dbReference type="EMBL" id="JAIWYP010000006">
    <property type="protein sequence ID" value="KAH3815000.1"/>
    <property type="molecule type" value="Genomic_DNA"/>
</dbReference>
<dbReference type="Proteomes" id="UP000828390">
    <property type="component" value="Unassembled WGS sequence"/>
</dbReference>
<reference evidence="1" key="2">
    <citation type="submission" date="2020-11" db="EMBL/GenBank/DDBJ databases">
        <authorList>
            <person name="McCartney M.A."/>
            <person name="Auch B."/>
            <person name="Kono T."/>
            <person name="Mallez S."/>
            <person name="Becker A."/>
            <person name="Gohl D.M."/>
            <person name="Silverstein K.A.T."/>
            <person name="Koren S."/>
            <person name="Bechman K.B."/>
            <person name="Herman A."/>
            <person name="Abrahante J.E."/>
            <person name="Garbe J."/>
        </authorList>
    </citation>
    <scope>NUCLEOTIDE SEQUENCE</scope>
    <source>
        <strain evidence="1">Duluth1</strain>
        <tissue evidence="1">Whole animal</tissue>
    </source>
</reference>
<evidence type="ECO:0000313" key="1">
    <source>
        <dbReference type="EMBL" id="KAH3815000.1"/>
    </source>
</evidence>
<comment type="caution">
    <text evidence="1">The sequence shown here is derived from an EMBL/GenBank/DDBJ whole genome shotgun (WGS) entry which is preliminary data.</text>
</comment>
<keyword evidence="2" id="KW-1185">Reference proteome</keyword>
<organism evidence="1 2">
    <name type="scientific">Dreissena polymorpha</name>
    <name type="common">Zebra mussel</name>
    <name type="synonym">Mytilus polymorpha</name>
    <dbReference type="NCBI Taxonomy" id="45954"/>
    <lineage>
        <taxon>Eukaryota</taxon>
        <taxon>Metazoa</taxon>
        <taxon>Spiralia</taxon>
        <taxon>Lophotrochozoa</taxon>
        <taxon>Mollusca</taxon>
        <taxon>Bivalvia</taxon>
        <taxon>Autobranchia</taxon>
        <taxon>Heteroconchia</taxon>
        <taxon>Euheterodonta</taxon>
        <taxon>Imparidentia</taxon>
        <taxon>Neoheterodontei</taxon>
        <taxon>Myida</taxon>
        <taxon>Dreissenoidea</taxon>
        <taxon>Dreissenidae</taxon>
        <taxon>Dreissena</taxon>
    </lineage>
</organism>
<sequence>MSRIGYGRTRLELASTVKKILTVVLIRSRTTGLENNGSGFFKRNPELSLRTTIQIGKKRALVTRENVMKRFTDFRNYIEVEVGDSDLLKDPSRIYNTDENGFALCTKGNREIGCRGAPVVYHFANSDKSQLTVMAAVSATAHYIPPIIFYPCQRFTYTPSKDSKMQHLEDLKTAGLTPSYLRRGCRTYLYPRLMKGK</sequence>
<protein>
    <submittedName>
        <fullName evidence="1">Uncharacterized protein</fullName>
    </submittedName>
</protein>
<accession>A0A9D4JK42</accession>
<reference evidence="1" key="1">
    <citation type="journal article" date="2019" name="bioRxiv">
        <title>The Genome of the Zebra Mussel, Dreissena polymorpha: A Resource for Invasive Species Research.</title>
        <authorList>
            <person name="McCartney M.A."/>
            <person name="Auch B."/>
            <person name="Kono T."/>
            <person name="Mallez S."/>
            <person name="Zhang Y."/>
            <person name="Obille A."/>
            <person name="Becker A."/>
            <person name="Abrahante J.E."/>
            <person name="Garbe J."/>
            <person name="Badalamenti J.P."/>
            <person name="Herman A."/>
            <person name="Mangelson H."/>
            <person name="Liachko I."/>
            <person name="Sullivan S."/>
            <person name="Sone E.D."/>
            <person name="Koren S."/>
            <person name="Silverstein K.A.T."/>
            <person name="Beckman K.B."/>
            <person name="Gohl D.M."/>
        </authorList>
    </citation>
    <scope>NUCLEOTIDE SEQUENCE</scope>
    <source>
        <strain evidence="1">Duluth1</strain>
        <tissue evidence="1">Whole animal</tissue>
    </source>
</reference>
<evidence type="ECO:0000313" key="2">
    <source>
        <dbReference type="Proteomes" id="UP000828390"/>
    </source>
</evidence>
<dbReference type="AlphaFoldDB" id="A0A9D4JK42"/>
<name>A0A9D4JK42_DREPO</name>
<gene>
    <name evidence="1" type="ORF">DPMN_143519</name>
</gene>
<proteinExistence type="predicted"/>